<organism evidence="10 11">
    <name type="scientific">Acacia crassicarpa</name>
    <name type="common">northern wattle</name>
    <dbReference type="NCBI Taxonomy" id="499986"/>
    <lineage>
        <taxon>Eukaryota</taxon>
        <taxon>Viridiplantae</taxon>
        <taxon>Streptophyta</taxon>
        <taxon>Embryophyta</taxon>
        <taxon>Tracheophyta</taxon>
        <taxon>Spermatophyta</taxon>
        <taxon>Magnoliopsida</taxon>
        <taxon>eudicotyledons</taxon>
        <taxon>Gunneridae</taxon>
        <taxon>Pentapetalae</taxon>
        <taxon>rosids</taxon>
        <taxon>fabids</taxon>
        <taxon>Fabales</taxon>
        <taxon>Fabaceae</taxon>
        <taxon>Caesalpinioideae</taxon>
        <taxon>mimosoid clade</taxon>
        <taxon>Acacieae</taxon>
        <taxon>Acacia</taxon>
    </lineage>
</organism>
<dbReference type="Pfam" id="PF13839">
    <property type="entry name" value="PC-Esterase"/>
    <property type="match status" value="1"/>
</dbReference>
<feature type="domain" description="Trichome birefringence-like C-terminal" evidence="8">
    <location>
        <begin position="125"/>
        <end position="408"/>
    </location>
</feature>
<dbReference type="PANTHER" id="PTHR32285:SF217">
    <property type="entry name" value="PROTEIN TRICHOME BIREFRINGENCE-LIKE 31"/>
    <property type="match status" value="1"/>
</dbReference>
<evidence type="ECO:0000256" key="4">
    <source>
        <dbReference type="ARBA" id="ARBA00022968"/>
    </source>
</evidence>
<evidence type="ECO:0000256" key="5">
    <source>
        <dbReference type="ARBA" id="ARBA00022989"/>
    </source>
</evidence>
<dbReference type="GO" id="GO:0016020">
    <property type="term" value="C:membrane"/>
    <property type="evidence" value="ECO:0007669"/>
    <property type="project" value="UniProtKB-SubCell"/>
</dbReference>
<evidence type="ECO:0000313" key="10">
    <source>
        <dbReference type="EMBL" id="KAK4255874.1"/>
    </source>
</evidence>
<evidence type="ECO:0000259" key="8">
    <source>
        <dbReference type="Pfam" id="PF13839"/>
    </source>
</evidence>
<dbReference type="InterPro" id="IPR026057">
    <property type="entry name" value="TBL_C"/>
</dbReference>
<evidence type="ECO:0000256" key="2">
    <source>
        <dbReference type="ARBA" id="ARBA00007727"/>
    </source>
</evidence>
<dbReference type="EMBL" id="JAWXYG010000013">
    <property type="protein sequence ID" value="KAK4255874.1"/>
    <property type="molecule type" value="Genomic_DNA"/>
</dbReference>
<dbReference type="PANTHER" id="PTHR32285">
    <property type="entry name" value="PROTEIN TRICHOME BIREFRINGENCE-LIKE 9-RELATED"/>
    <property type="match status" value="1"/>
</dbReference>
<accession>A0AAE1JML9</accession>
<comment type="caution">
    <text evidence="10">The sequence shown here is derived from an EMBL/GenBank/DDBJ whole genome shotgun (WGS) entry which is preliminary data.</text>
</comment>
<name>A0AAE1JML9_9FABA</name>
<gene>
    <name evidence="10" type="ORF">QN277_008811</name>
</gene>
<evidence type="ECO:0000256" key="3">
    <source>
        <dbReference type="ARBA" id="ARBA00022692"/>
    </source>
</evidence>
<dbReference type="Pfam" id="PF14416">
    <property type="entry name" value="PMR5N"/>
    <property type="match status" value="1"/>
</dbReference>
<dbReference type="InterPro" id="IPR029962">
    <property type="entry name" value="TBL"/>
</dbReference>
<comment type="subcellular location">
    <subcellularLocation>
        <location evidence="1">Membrane</location>
        <topology evidence="1">Single-pass membrane protein</topology>
    </subcellularLocation>
</comment>
<keyword evidence="5 7" id="KW-1133">Transmembrane helix</keyword>
<dbReference type="Proteomes" id="UP001293593">
    <property type="component" value="Unassembled WGS sequence"/>
</dbReference>
<evidence type="ECO:0000256" key="1">
    <source>
        <dbReference type="ARBA" id="ARBA00004167"/>
    </source>
</evidence>
<reference evidence="10" key="1">
    <citation type="submission" date="2023-10" db="EMBL/GenBank/DDBJ databases">
        <title>Chromosome-level genome of the transformable northern wattle, Acacia crassicarpa.</title>
        <authorList>
            <person name="Massaro I."/>
            <person name="Sinha N.R."/>
            <person name="Poethig S."/>
            <person name="Leichty A.R."/>
        </authorList>
    </citation>
    <scope>NUCLEOTIDE SEQUENCE</scope>
    <source>
        <strain evidence="10">Acra3RX</strain>
        <tissue evidence="10">Leaf</tissue>
    </source>
</reference>
<evidence type="ECO:0000259" key="9">
    <source>
        <dbReference type="Pfam" id="PF14416"/>
    </source>
</evidence>
<feature type="domain" description="Trichome birefringence-like N-terminal" evidence="9">
    <location>
        <begin position="71"/>
        <end position="124"/>
    </location>
</feature>
<sequence>MNSFKSVSDRKIQTLFPIVLFSIIILGNLRLVLDSFKRNQSNILGIYGRLKGESNNGVRVVVSPEDRLEEGCDVFEGKWIWDNESYPLYEEQSCPYLVKQTTCLKNGRPDSFYQNWRWQPNGCNLPRFEPLKLLDILRGKRMMFIGDSLQRGQFESMVCLVQSVIPEGKKSLHRVPPMKIFKIEEYNASIEYYWAPFIVESISDHATNHTVHKRMVRLDSIAKHGQHWQGVDILVFESYIWWMHKPFINATYGSPDHVTEYNVTTAYRLALKTWADWLELNINPLTQKLFFMTMSPTHLWSWEWKPGSDENCFNELHPIQDPSYWGTGSNLEIMTILQKTIAELKIDVTLLNITQLSEYRKDAHTTIYGERKGKLLTREQRADPKSFADCIHWCLPGVPDTWNQILYAYLLKTFQNFA</sequence>
<feature type="transmembrane region" description="Helical" evidence="7">
    <location>
        <begin position="12"/>
        <end position="33"/>
    </location>
</feature>
<evidence type="ECO:0000256" key="7">
    <source>
        <dbReference type="SAM" id="Phobius"/>
    </source>
</evidence>
<evidence type="ECO:0008006" key="12">
    <source>
        <dbReference type="Google" id="ProtNLM"/>
    </source>
</evidence>
<comment type="similarity">
    <text evidence="2">Belongs to the PC-esterase family. TBL subfamily.</text>
</comment>
<evidence type="ECO:0000313" key="11">
    <source>
        <dbReference type="Proteomes" id="UP001293593"/>
    </source>
</evidence>
<keyword evidence="3 7" id="KW-0812">Transmembrane</keyword>
<dbReference type="GO" id="GO:0005794">
    <property type="term" value="C:Golgi apparatus"/>
    <property type="evidence" value="ECO:0007669"/>
    <property type="project" value="TreeGrafter"/>
</dbReference>
<protein>
    <recommendedName>
        <fullName evidence="12">Trichome birefringence-like N-terminal domain-containing protein</fullName>
    </recommendedName>
</protein>
<dbReference type="GO" id="GO:0016413">
    <property type="term" value="F:O-acetyltransferase activity"/>
    <property type="evidence" value="ECO:0007669"/>
    <property type="project" value="InterPro"/>
</dbReference>
<keyword evidence="6 7" id="KW-0472">Membrane</keyword>
<evidence type="ECO:0000256" key="6">
    <source>
        <dbReference type="ARBA" id="ARBA00023136"/>
    </source>
</evidence>
<dbReference type="AlphaFoldDB" id="A0AAE1JML9"/>
<keyword evidence="11" id="KW-1185">Reference proteome</keyword>
<dbReference type="InterPro" id="IPR025846">
    <property type="entry name" value="TBL_N"/>
</dbReference>
<proteinExistence type="inferred from homology"/>
<keyword evidence="4" id="KW-0735">Signal-anchor</keyword>